<evidence type="ECO:0000256" key="4">
    <source>
        <dbReference type="ARBA" id="ARBA00022729"/>
    </source>
</evidence>
<dbReference type="SUPFAM" id="SSF69000">
    <property type="entry name" value="FAD-dependent thiol oxidase"/>
    <property type="match status" value="1"/>
</dbReference>
<keyword evidence="8" id="KW-0325">Glycoprotein</keyword>
<gene>
    <name evidence="14" type="ORF">LSH36_383g02004</name>
</gene>
<proteinExistence type="inferred from homology"/>
<sequence>MAGDVFDRSLALFFIVLLCDAAGEKPTLFADSDDVVILDATNFNQFVHGSGLFWMVDFYNSWCGHCIHFAPVWKAFATDVKNWKSVVRIGAIDCSNDDNLVLCRNHAIQYYPTVMYFPPKTPDTYVGEIFRKRREVDVLRHSLLEYMLQGNSSHLPQLERLQPLKSLEHIWQPSNTDIKHVVVMFLSDSPILGQELVMDMLPYKEILLRYMMKKDVADYGIKVFPSLYLIEKGGRFVNLASNITEREQFLELLKQRFSLTASSSAPNNVIAQDTGHKDQSTTPPPYQQVPEAVYEEDLVSAVTYSLTHEVAAIKGIEGDNLQALKQYIQVLVKYLPVADNIINYLKKVDNWLSDAHTSIEGSLWLKTLNSIQDSASYIPFNTTYIGCHGSSSRFRGYPCSMWVLFHELTVNSVLQHGNEESFDPQEVLLAMRAYITSFFGCRECSVNFNKGARYIEERVRRPDDGILYLWIMHNRANYRLHGDITEDPSHPKIQFPGQDLCSECYVDDELKNGKPNWDEAKVLAFLKKFYSRENIHTKPGGKSEDNDSKKQTGDLSKKFIEEDDWSINLVRRREDSSRHLQDIQMESMDDDGGPAYHGEKFTKLRRHERDTRFSRKVVASTDLTGLDLSICVIFYIISTGFILGAYFYFAIRRKMKISACCNELV</sequence>
<dbReference type="SUPFAM" id="SSF52833">
    <property type="entry name" value="Thioredoxin-like"/>
    <property type="match status" value="1"/>
</dbReference>
<evidence type="ECO:0000256" key="2">
    <source>
        <dbReference type="ARBA" id="ARBA00006041"/>
    </source>
</evidence>
<evidence type="ECO:0000256" key="8">
    <source>
        <dbReference type="ARBA" id="ARBA00023180"/>
    </source>
</evidence>
<dbReference type="GO" id="GO:0006457">
    <property type="term" value="P:protein folding"/>
    <property type="evidence" value="ECO:0007669"/>
    <property type="project" value="TreeGrafter"/>
</dbReference>
<comment type="function">
    <text evidence="10">Catalyzes the oxidation of sulfhydryl groups in peptide and protein thiols to disulfides with the reduction of oxygen to hydrogen peroxide.</text>
</comment>
<dbReference type="Pfam" id="PF00085">
    <property type="entry name" value="Thioredoxin"/>
    <property type="match status" value="1"/>
</dbReference>
<evidence type="ECO:0000256" key="5">
    <source>
        <dbReference type="ARBA" id="ARBA00022827"/>
    </source>
</evidence>
<dbReference type="Gene3D" id="1.20.120.310">
    <property type="entry name" value="ERV/ALR sulfhydryl oxidase domain"/>
    <property type="match status" value="1"/>
</dbReference>
<evidence type="ECO:0000259" key="13">
    <source>
        <dbReference type="PROSITE" id="PS51352"/>
    </source>
</evidence>
<keyword evidence="7" id="KW-1015">Disulfide bond</keyword>
<keyword evidence="10" id="KW-0472">Membrane</keyword>
<dbReference type="InterPro" id="IPR039798">
    <property type="entry name" value="Sulfhydryl_oxidase"/>
</dbReference>
<dbReference type="AlphaFoldDB" id="A0AAD9MZ81"/>
<evidence type="ECO:0000313" key="14">
    <source>
        <dbReference type="EMBL" id="KAK2150910.1"/>
    </source>
</evidence>
<feature type="domain" description="Thioredoxin" evidence="13">
    <location>
        <begin position="17"/>
        <end position="149"/>
    </location>
</feature>
<dbReference type="Pfam" id="PF18108">
    <property type="entry name" value="QSOX_Trx1"/>
    <property type="match status" value="1"/>
</dbReference>
<keyword evidence="5 10" id="KW-0274">FAD</keyword>
<evidence type="ECO:0000256" key="3">
    <source>
        <dbReference type="ARBA" id="ARBA00022630"/>
    </source>
</evidence>
<name>A0AAD9MZ81_9ANNE</name>
<dbReference type="InterPro" id="IPR017905">
    <property type="entry name" value="ERV/ALR_sulphydryl_oxidase"/>
</dbReference>
<comment type="catalytic activity">
    <reaction evidence="9 10">
        <text>2 R'C(R)SH + O2 = R'C(R)S-S(R)CR' + H2O2</text>
        <dbReference type="Rhea" id="RHEA:17357"/>
        <dbReference type="ChEBI" id="CHEBI:15379"/>
        <dbReference type="ChEBI" id="CHEBI:16240"/>
        <dbReference type="ChEBI" id="CHEBI:16520"/>
        <dbReference type="ChEBI" id="CHEBI:17412"/>
        <dbReference type="EC" id="1.8.3.2"/>
    </reaction>
</comment>
<feature type="signal peptide" evidence="11">
    <location>
        <begin position="1"/>
        <end position="21"/>
    </location>
</feature>
<dbReference type="InterPro" id="IPR042568">
    <property type="entry name" value="QSOX_FAD-bd_sf"/>
</dbReference>
<dbReference type="FunFam" id="1.20.120.310:FF:000001">
    <property type="entry name" value="Sulfhydryl oxidase"/>
    <property type="match status" value="1"/>
</dbReference>
<evidence type="ECO:0000259" key="12">
    <source>
        <dbReference type="PROSITE" id="PS51324"/>
    </source>
</evidence>
<dbReference type="InterPro" id="IPR036774">
    <property type="entry name" value="ERV/ALR_sulphydryl_oxid_sf"/>
</dbReference>
<evidence type="ECO:0000256" key="7">
    <source>
        <dbReference type="ARBA" id="ARBA00023157"/>
    </source>
</evidence>
<dbReference type="InterPro" id="IPR013766">
    <property type="entry name" value="Thioredoxin_domain"/>
</dbReference>
<dbReference type="GO" id="GO:0000139">
    <property type="term" value="C:Golgi membrane"/>
    <property type="evidence" value="ECO:0007669"/>
    <property type="project" value="TreeGrafter"/>
</dbReference>
<dbReference type="Proteomes" id="UP001208570">
    <property type="component" value="Unassembled WGS sequence"/>
</dbReference>
<evidence type="ECO:0000256" key="10">
    <source>
        <dbReference type="RuleBase" id="RU371123"/>
    </source>
</evidence>
<evidence type="ECO:0000256" key="9">
    <source>
        <dbReference type="ARBA" id="ARBA00048864"/>
    </source>
</evidence>
<dbReference type="Pfam" id="PF04777">
    <property type="entry name" value="Evr1_Alr"/>
    <property type="match status" value="1"/>
</dbReference>
<dbReference type="InterPro" id="IPR041269">
    <property type="entry name" value="QSOX_Trx1"/>
</dbReference>
<comment type="caution">
    <text evidence="14">The sequence shown here is derived from an EMBL/GenBank/DDBJ whole genome shotgun (WGS) entry which is preliminary data.</text>
</comment>
<dbReference type="InterPro" id="IPR036249">
    <property type="entry name" value="Thioredoxin-like_sf"/>
</dbReference>
<dbReference type="EC" id="1.8.3.2" evidence="10"/>
<dbReference type="Gene3D" id="1.20.120.1960">
    <property type="entry name" value="QSOX sulfhydryl oxidase domain"/>
    <property type="match status" value="1"/>
</dbReference>
<keyword evidence="6 10" id="KW-0560">Oxidoreductase</keyword>
<feature type="domain" description="ERV/ALR sulfhydryl oxidase" evidence="12">
    <location>
        <begin position="390"/>
        <end position="494"/>
    </location>
</feature>
<evidence type="ECO:0000256" key="1">
    <source>
        <dbReference type="ARBA" id="ARBA00001974"/>
    </source>
</evidence>
<dbReference type="PANTHER" id="PTHR22897">
    <property type="entry name" value="QUIESCIN Q6-RELATED SULFHYDRYL OXIDASE"/>
    <property type="match status" value="1"/>
</dbReference>
<accession>A0AAD9MZ81</accession>
<comment type="similarity">
    <text evidence="2 10">Belongs to the quiescin-sulfhydryl oxidase (QSOX) family.</text>
</comment>
<dbReference type="PANTHER" id="PTHR22897:SF8">
    <property type="entry name" value="SULFHYDRYL OXIDASE"/>
    <property type="match status" value="1"/>
</dbReference>
<evidence type="ECO:0000313" key="15">
    <source>
        <dbReference type="Proteomes" id="UP001208570"/>
    </source>
</evidence>
<dbReference type="GO" id="GO:0016971">
    <property type="term" value="F:flavin-dependent sulfhydryl oxidase activity"/>
    <property type="evidence" value="ECO:0007669"/>
    <property type="project" value="InterPro"/>
</dbReference>
<protein>
    <recommendedName>
        <fullName evidence="10">Sulfhydryl oxidase</fullName>
        <ecNumber evidence="10">1.8.3.2</ecNumber>
    </recommendedName>
</protein>
<keyword evidence="3 10" id="KW-0285">Flavoprotein</keyword>
<dbReference type="EMBL" id="JAODUP010000383">
    <property type="protein sequence ID" value="KAK2150910.1"/>
    <property type="molecule type" value="Genomic_DNA"/>
</dbReference>
<dbReference type="InterPro" id="IPR040986">
    <property type="entry name" value="QSOX_FAD-bd_dom"/>
</dbReference>
<dbReference type="GO" id="GO:0003756">
    <property type="term" value="F:protein disulfide isomerase activity"/>
    <property type="evidence" value="ECO:0007669"/>
    <property type="project" value="TreeGrafter"/>
</dbReference>
<dbReference type="FunFam" id="3.40.30.10:FF:000073">
    <property type="entry name" value="Sulfhydryl oxidase"/>
    <property type="match status" value="1"/>
</dbReference>
<keyword evidence="15" id="KW-1185">Reference proteome</keyword>
<feature type="chain" id="PRO_5042210222" description="Sulfhydryl oxidase" evidence="11">
    <location>
        <begin position="22"/>
        <end position="665"/>
    </location>
</feature>
<keyword evidence="10" id="KW-1133">Transmembrane helix</keyword>
<evidence type="ECO:0000256" key="11">
    <source>
        <dbReference type="SAM" id="SignalP"/>
    </source>
</evidence>
<reference evidence="14" key="1">
    <citation type="journal article" date="2023" name="Mol. Biol. Evol.">
        <title>Third-Generation Sequencing Reveals the Adaptive Role of the Epigenome in Three Deep-Sea Polychaetes.</title>
        <authorList>
            <person name="Perez M."/>
            <person name="Aroh O."/>
            <person name="Sun Y."/>
            <person name="Lan Y."/>
            <person name="Juniper S.K."/>
            <person name="Young C.R."/>
            <person name="Angers B."/>
            <person name="Qian P.Y."/>
        </authorList>
    </citation>
    <scope>NUCLEOTIDE SEQUENCE</scope>
    <source>
        <strain evidence="14">P08H-3</strain>
    </source>
</reference>
<feature type="transmembrane region" description="Helical" evidence="10">
    <location>
        <begin position="632"/>
        <end position="649"/>
    </location>
</feature>
<keyword evidence="4 11" id="KW-0732">Signal</keyword>
<keyword evidence="10" id="KW-0812">Transmembrane</keyword>
<dbReference type="Pfam" id="PF18371">
    <property type="entry name" value="FAD_SOX"/>
    <property type="match status" value="1"/>
</dbReference>
<comment type="cofactor">
    <cofactor evidence="1 10">
        <name>FAD</name>
        <dbReference type="ChEBI" id="CHEBI:57692"/>
    </cofactor>
</comment>
<organism evidence="14 15">
    <name type="scientific">Paralvinella palmiformis</name>
    <dbReference type="NCBI Taxonomy" id="53620"/>
    <lineage>
        <taxon>Eukaryota</taxon>
        <taxon>Metazoa</taxon>
        <taxon>Spiralia</taxon>
        <taxon>Lophotrochozoa</taxon>
        <taxon>Annelida</taxon>
        <taxon>Polychaeta</taxon>
        <taxon>Sedentaria</taxon>
        <taxon>Canalipalpata</taxon>
        <taxon>Terebellida</taxon>
        <taxon>Terebelliformia</taxon>
        <taxon>Alvinellidae</taxon>
        <taxon>Paralvinella</taxon>
    </lineage>
</organism>
<dbReference type="PROSITE" id="PS51352">
    <property type="entry name" value="THIOREDOXIN_2"/>
    <property type="match status" value="1"/>
</dbReference>
<dbReference type="GO" id="GO:0005615">
    <property type="term" value="C:extracellular space"/>
    <property type="evidence" value="ECO:0007669"/>
    <property type="project" value="TreeGrafter"/>
</dbReference>
<dbReference type="PROSITE" id="PS51324">
    <property type="entry name" value="ERV_ALR"/>
    <property type="match status" value="1"/>
</dbReference>
<dbReference type="Gene3D" id="3.40.30.10">
    <property type="entry name" value="Glutaredoxin"/>
    <property type="match status" value="2"/>
</dbReference>
<dbReference type="CDD" id="cd02992">
    <property type="entry name" value="PDI_a_QSOX"/>
    <property type="match status" value="1"/>
</dbReference>
<evidence type="ECO:0000256" key="6">
    <source>
        <dbReference type="ARBA" id="ARBA00023002"/>
    </source>
</evidence>